<sequence length="48" mass="5388">MEEAPMEQGVKWATELIDQKLEEQERLQEPGPPRCPTRGGENGHAGAW</sequence>
<organism evidence="2 3">
    <name type="scientific">Chelydra serpentina</name>
    <name type="common">Snapping turtle</name>
    <name type="synonym">Testudo serpentina</name>
    <dbReference type="NCBI Taxonomy" id="8475"/>
    <lineage>
        <taxon>Eukaryota</taxon>
        <taxon>Metazoa</taxon>
        <taxon>Chordata</taxon>
        <taxon>Craniata</taxon>
        <taxon>Vertebrata</taxon>
        <taxon>Euteleostomi</taxon>
        <taxon>Archelosauria</taxon>
        <taxon>Testudinata</taxon>
        <taxon>Testudines</taxon>
        <taxon>Cryptodira</taxon>
        <taxon>Durocryptodira</taxon>
        <taxon>Americhelydia</taxon>
        <taxon>Chelydroidea</taxon>
        <taxon>Chelydridae</taxon>
        <taxon>Chelydra</taxon>
    </lineage>
</organism>
<proteinExistence type="predicted"/>
<reference evidence="2 3" key="1">
    <citation type="journal article" date="2020" name="G3 (Bethesda)">
        <title>Draft Genome of the Common Snapping Turtle, Chelydra serpentina, a Model for Phenotypic Plasticity in Reptiles.</title>
        <authorList>
            <person name="Das D."/>
            <person name="Singh S.K."/>
            <person name="Bierstedt J."/>
            <person name="Erickson A."/>
            <person name="Galli G.L.J."/>
            <person name="Crossley D.A. 2nd"/>
            <person name="Rhen T."/>
        </authorList>
    </citation>
    <scope>NUCLEOTIDE SEQUENCE [LARGE SCALE GENOMIC DNA]</scope>
    <source>
        <strain evidence="2">KW</strain>
    </source>
</reference>
<comment type="caution">
    <text evidence="2">The sequence shown here is derived from an EMBL/GenBank/DDBJ whole genome shotgun (WGS) entry which is preliminary data.</text>
</comment>
<feature type="compositionally biased region" description="Basic and acidic residues" evidence="1">
    <location>
        <begin position="17"/>
        <end position="28"/>
    </location>
</feature>
<dbReference type="AlphaFoldDB" id="A0A8T1S0R5"/>
<keyword evidence="3" id="KW-1185">Reference proteome</keyword>
<evidence type="ECO:0000256" key="1">
    <source>
        <dbReference type="SAM" id="MobiDB-lite"/>
    </source>
</evidence>
<protein>
    <submittedName>
        <fullName evidence="2">Uncharacterized protein</fullName>
    </submittedName>
</protein>
<feature type="non-terminal residue" evidence="2">
    <location>
        <position position="1"/>
    </location>
</feature>
<name>A0A8T1S0R5_CHESE</name>
<feature type="region of interest" description="Disordered" evidence="1">
    <location>
        <begin position="1"/>
        <end position="48"/>
    </location>
</feature>
<evidence type="ECO:0000313" key="2">
    <source>
        <dbReference type="EMBL" id="KAG6922307.1"/>
    </source>
</evidence>
<dbReference type="Proteomes" id="UP000765507">
    <property type="component" value="Unassembled WGS sequence"/>
</dbReference>
<accession>A0A8T1S0R5</accession>
<gene>
    <name evidence="2" type="ORF">G0U57_002939</name>
</gene>
<dbReference type="EMBL" id="JAHGAV010001377">
    <property type="protein sequence ID" value="KAG6922307.1"/>
    <property type="molecule type" value="Genomic_DNA"/>
</dbReference>
<evidence type="ECO:0000313" key="3">
    <source>
        <dbReference type="Proteomes" id="UP000765507"/>
    </source>
</evidence>